<dbReference type="EMBL" id="BLLK01000045">
    <property type="protein sequence ID" value="GFH51222.1"/>
    <property type="molecule type" value="Genomic_DNA"/>
</dbReference>
<protein>
    <submittedName>
        <fullName evidence="1">Uncharacterized protein</fullName>
    </submittedName>
</protein>
<evidence type="ECO:0000313" key="1">
    <source>
        <dbReference type="EMBL" id="GFH51222.1"/>
    </source>
</evidence>
<evidence type="ECO:0000313" key="2">
    <source>
        <dbReference type="Proteomes" id="UP001054902"/>
    </source>
</evidence>
<reference evidence="1 2" key="1">
    <citation type="journal article" date="2021" name="Sci. Rep.">
        <title>The genome of the diatom Chaetoceros tenuissimus carries an ancient integrated fragment of an extant virus.</title>
        <authorList>
            <person name="Hongo Y."/>
            <person name="Kimura K."/>
            <person name="Takaki Y."/>
            <person name="Yoshida Y."/>
            <person name="Baba S."/>
            <person name="Kobayashi G."/>
            <person name="Nagasaki K."/>
            <person name="Hano T."/>
            <person name="Tomaru Y."/>
        </authorList>
    </citation>
    <scope>NUCLEOTIDE SEQUENCE [LARGE SCALE GENOMIC DNA]</scope>
    <source>
        <strain evidence="1 2">NIES-3715</strain>
    </source>
</reference>
<accession>A0AAD3CS66</accession>
<gene>
    <name evidence="1" type="ORF">CTEN210_07698</name>
</gene>
<name>A0AAD3CS66_9STRA</name>
<comment type="caution">
    <text evidence="1">The sequence shown here is derived from an EMBL/GenBank/DDBJ whole genome shotgun (WGS) entry which is preliminary data.</text>
</comment>
<dbReference type="Proteomes" id="UP001054902">
    <property type="component" value="Unassembled WGS sequence"/>
</dbReference>
<proteinExistence type="predicted"/>
<keyword evidence="2" id="KW-1185">Reference proteome</keyword>
<dbReference type="AlphaFoldDB" id="A0AAD3CS66"/>
<sequence>MINFLIPVFSFQVSIQHLNQRVSTSRSSRHRQVSIWVEEAEDGFVDEEENLMTGEICVKAVKAFATDPNDESDHRFLCAGALIKRPDSDVYDAWMADSLLDEPNTQFKGALLALDYLFAHYLEQCIQFGQDISETTFEEISAKFFVQCGSINSEYHCASNMAARERGFRPIKEFINASDSSSSPRVLEYIDTDEEDIDSMIFDVDTGLSKYSCDLYSSNAISILNAINRIQNLDSVLE</sequence>
<organism evidence="1 2">
    <name type="scientific">Chaetoceros tenuissimus</name>
    <dbReference type="NCBI Taxonomy" id="426638"/>
    <lineage>
        <taxon>Eukaryota</taxon>
        <taxon>Sar</taxon>
        <taxon>Stramenopiles</taxon>
        <taxon>Ochrophyta</taxon>
        <taxon>Bacillariophyta</taxon>
        <taxon>Coscinodiscophyceae</taxon>
        <taxon>Chaetocerotophycidae</taxon>
        <taxon>Chaetocerotales</taxon>
        <taxon>Chaetocerotaceae</taxon>
        <taxon>Chaetoceros</taxon>
    </lineage>
</organism>